<proteinExistence type="predicted"/>
<gene>
    <name evidence="1" type="ORF">HMPREF0372_00932</name>
</gene>
<sequence>MVDKTNKPALSFLYIIFQILVPYLRANRALKGNTEGKHAKLWKTTSIRVFIPRKYYFLIWSILGKIEKPHPLVL</sequence>
<evidence type="ECO:0000313" key="1">
    <source>
        <dbReference type="EMBL" id="EHM53638.1"/>
    </source>
</evidence>
<evidence type="ECO:0000313" key="2">
    <source>
        <dbReference type="Proteomes" id="UP000004459"/>
    </source>
</evidence>
<name>G9YN60_FLAPL</name>
<reference evidence="1 2" key="1">
    <citation type="submission" date="2011-08" db="EMBL/GenBank/DDBJ databases">
        <authorList>
            <person name="Weinstock G."/>
            <person name="Sodergren E."/>
            <person name="Clifton S."/>
            <person name="Fulton L."/>
            <person name="Fulton B."/>
            <person name="Courtney L."/>
            <person name="Fronick C."/>
            <person name="Harrison M."/>
            <person name="Strong C."/>
            <person name="Farmer C."/>
            <person name="Delahaunty K."/>
            <person name="Markovic C."/>
            <person name="Hall O."/>
            <person name="Minx P."/>
            <person name="Tomlinson C."/>
            <person name="Mitreva M."/>
            <person name="Hou S."/>
            <person name="Chen J."/>
            <person name="Wollam A."/>
            <person name="Pepin K.H."/>
            <person name="Johnson M."/>
            <person name="Bhonagiri V."/>
            <person name="Zhang X."/>
            <person name="Suruliraj S."/>
            <person name="Warren W."/>
            <person name="Chinwalla A."/>
            <person name="Mardis E.R."/>
            <person name="Wilson R.K."/>
        </authorList>
    </citation>
    <scope>NUCLEOTIDE SEQUENCE [LARGE SCALE GENOMIC DNA]</scope>
    <source>
        <strain evidence="1 2">ATCC 29863</strain>
    </source>
</reference>
<dbReference type="Proteomes" id="UP000004459">
    <property type="component" value="Unassembled WGS sequence"/>
</dbReference>
<dbReference type="AlphaFoldDB" id="G9YN60"/>
<accession>G9YN60</accession>
<comment type="caution">
    <text evidence="1">The sequence shown here is derived from an EMBL/GenBank/DDBJ whole genome shotgun (WGS) entry which is preliminary data.</text>
</comment>
<dbReference type="PATRIC" id="fig|411475.3.peg.808"/>
<organism evidence="1 2">
    <name type="scientific">Flavonifractor plautii ATCC 29863</name>
    <dbReference type="NCBI Taxonomy" id="411475"/>
    <lineage>
        <taxon>Bacteria</taxon>
        <taxon>Bacillati</taxon>
        <taxon>Bacillota</taxon>
        <taxon>Clostridia</taxon>
        <taxon>Eubacteriales</taxon>
        <taxon>Oscillospiraceae</taxon>
        <taxon>Flavonifractor</taxon>
    </lineage>
</organism>
<dbReference type="HOGENOM" id="CLU_2682383_0_0_9"/>
<dbReference type="EMBL" id="AGCK01000061">
    <property type="protein sequence ID" value="EHM53638.1"/>
    <property type="molecule type" value="Genomic_DNA"/>
</dbReference>
<protein>
    <submittedName>
        <fullName evidence="1">Uncharacterized protein</fullName>
    </submittedName>
</protein>